<name>A0A5N4B5T6_PHOPY</name>
<accession>A0A5N4B5T6</accession>
<comment type="caution">
    <text evidence="2">The sequence shown here is derived from an EMBL/GenBank/DDBJ whole genome shotgun (WGS) entry which is preliminary data.</text>
</comment>
<dbReference type="Proteomes" id="UP000327044">
    <property type="component" value="Unassembled WGS sequence"/>
</dbReference>
<keyword evidence="3" id="KW-1185">Reference proteome</keyword>
<organism evidence="2 3">
    <name type="scientific">Photinus pyralis</name>
    <name type="common">Common eastern firefly</name>
    <name type="synonym">Lampyris pyralis</name>
    <dbReference type="NCBI Taxonomy" id="7054"/>
    <lineage>
        <taxon>Eukaryota</taxon>
        <taxon>Metazoa</taxon>
        <taxon>Ecdysozoa</taxon>
        <taxon>Arthropoda</taxon>
        <taxon>Hexapoda</taxon>
        <taxon>Insecta</taxon>
        <taxon>Pterygota</taxon>
        <taxon>Neoptera</taxon>
        <taxon>Endopterygota</taxon>
        <taxon>Coleoptera</taxon>
        <taxon>Polyphaga</taxon>
        <taxon>Elateriformia</taxon>
        <taxon>Elateroidea</taxon>
        <taxon>Lampyridae</taxon>
        <taxon>Lampyrinae</taxon>
        <taxon>Photinus</taxon>
    </lineage>
</organism>
<keyword evidence="1" id="KW-1133">Transmembrane helix</keyword>
<proteinExistence type="predicted"/>
<feature type="transmembrane region" description="Helical" evidence="1">
    <location>
        <begin position="185"/>
        <end position="206"/>
    </location>
</feature>
<evidence type="ECO:0000313" key="3">
    <source>
        <dbReference type="Proteomes" id="UP000327044"/>
    </source>
</evidence>
<gene>
    <name evidence="2" type="ORF">PPYR_01884</name>
</gene>
<keyword evidence="1" id="KW-0472">Membrane</keyword>
<reference evidence="2 3" key="1">
    <citation type="journal article" date="2018" name="Elife">
        <title>Firefly genomes illuminate parallel origins of bioluminescence in beetles.</title>
        <authorList>
            <person name="Fallon T.R."/>
            <person name="Lower S.E."/>
            <person name="Chang C.H."/>
            <person name="Bessho-Uehara M."/>
            <person name="Martin G.J."/>
            <person name="Bewick A.J."/>
            <person name="Behringer M."/>
            <person name="Debat H.J."/>
            <person name="Wong I."/>
            <person name="Day J.C."/>
            <person name="Suvorov A."/>
            <person name="Silva C.J."/>
            <person name="Stanger-Hall K.F."/>
            <person name="Hall D.W."/>
            <person name="Schmitz R.J."/>
            <person name="Nelson D.R."/>
            <person name="Lewis S.M."/>
            <person name="Shigenobu S."/>
            <person name="Bybee S.M."/>
            <person name="Larracuente A.M."/>
            <person name="Oba Y."/>
            <person name="Weng J.K."/>
        </authorList>
    </citation>
    <scope>NUCLEOTIDE SEQUENCE [LARGE SCALE GENOMIC DNA]</scope>
    <source>
        <strain evidence="2">1611_PpyrPB1</strain>
        <tissue evidence="2">Whole body</tissue>
    </source>
</reference>
<dbReference type="EMBL" id="VVIM01000001">
    <property type="protein sequence ID" value="KAB0804914.1"/>
    <property type="molecule type" value="Genomic_DNA"/>
</dbReference>
<feature type="transmembrane region" description="Helical" evidence="1">
    <location>
        <begin position="100"/>
        <end position="123"/>
    </location>
</feature>
<evidence type="ECO:0000256" key="1">
    <source>
        <dbReference type="SAM" id="Phobius"/>
    </source>
</evidence>
<dbReference type="InParanoid" id="A0A5N4B5T6"/>
<protein>
    <submittedName>
        <fullName evidence="2">Uncharacterized protein</fullName>
    </submittedName>
</protein>
<dbReference type="AlphaFoldDB" id="A0A5N4B5T6"/>
<feature type="transmembrane region" description="Helical" evidence="1">
    <location>
        <begin position="135"/>
        <end position="157"/>
    </location>
</feature>
<sequence>MCCRDYVMCIFAAIWSFVQTILHLAWCIWAVNFYNCHYGITRNTFKFLWYLTYFYSDSCVNVTVLDVIDYRYLGNETANRALNLPFPPQSAAADRTANIFSTYIVIDALWMVTALNLLIATLCRIRNQWALLMHFPWPSVLLILLFFDGVCAAWYGIDVSLTSDFQSWAMFIGIPNQDLLDEINIKLYAVSMVYPSILMMASVNAYQDFDDDASISIESRCY</sequence>
<evidence type="ECO:0000313" key="2">
    <source>
        <dbReference type="EMBL" id="KAB0804914.1"/>
    </source>
</evidence>
<feature type="transmembrane region" description="Helical" evidence="1">
    <location>
        <begin position="7"/>
        <end position="31"/>
    </location>
</feature>
<keyword evidence="1" id="KW-0812">Transmembrane</keyword>